<name>A0A448YRN5_BRENA</name>
<dbReference type="Gene3D" id="3.30.160.20">
    <property type="match status" value="1"/>
</dbReference>
<dbReference type="InParanoid" id="A0A448YRN5"/>
<evidence type="ECO:0000313" key="3">
    <source>
        <dbReference type="Proteomes" id="UP000290900"/>
    </source>
</evidence>
<dbReference type="FunCoup" id="A0A448YRN5">
    <property type="interactions" value="247"/>
</dbReference>
<dbReference type="InterPro" id="IPR000352">
    <property type="entry name" value="Pep_chain_release_fac_I"/>
</dbReference>
<protein>
    <submittedName>
        <fullName evidence="2">DEKNAAC104741</fullName>
    </submittedName>
</protein>
<dbReference type="OrthoDB" id="270639at2759"/>
<dbReference type="PANTHER" id="PTHR11075:SF54">
    <property type="entry name" value="LARGE RIBOSOMAL SUBUNIT PROTEIN ML62"/>
    <property type="match status" value="1"/>
</dbReference>
<evidence type="ECO:0000313" key="2">
    <source>
        <dbReference type="EMBL" id="VEU23566.1"/>
    </source>
</evidence>
<organism evidence="2 3">
    <name type="scientific">Brettanomyces naardenensis</name>
    <name type="common">Yeast</name>
    <dbReference type="NCBI Taxonomy" id="13370"/>
    <lineage>
        <taxon>Eukaryota</taxon>
        <taxon>Fungi</taxon>
        <taxon>Dikarya</taxon>
        <taxon>Ascomycota</taxon>
        <taxon>Saccharomycotina</taxon>
        <taxon>Pichiomycetes</taxon>
        <taxon>Pichiales</taxon>
        <taxon>Pichiaceae</taxon>
        <taxon>Brettanomyces</taxon>
    </lineage>
</organism>
<dbReference type="AlphaFoldDB" id="A0A448YRN5"/>
<dbReference type="GO" id="GO:0070126">
    <property type="term" value="P:mitochondrial translational termination"/>
    <property type="evidence" value="ECO:0007669"/>
    <property type="project" value="TreeGrafter"/>
</dbReference>
<dbReference type="EMBL" id="CAACVR010000045">
    <property type="protein sequence ID" value="VEU23566.1"/>
    <property type="molecule type" value="Genomic_DNA"/>
</dbReference>
<reference evidence="2 3" key="1">
    <citation type="submission" date="2018-12" db="EMBL/GenBank/DDBJ databases">
        <authorList>
            <person name="Tiukova I."/>
            <person name="Dainat J."/>
        </authorList>
    </citation>
    <scope>NUCLEOTIDE SEQUENCE [LARGE SCALE GENOMIC DNA]</scope>
</reference>
<dbReference type="InterPro" id="IPR052104">
    <property type="entry name" value="Mito_Release_Factor_mL62"/>
</dbReference>
<dbReference type="GO" id="GO:0005762">
    <property type="term" value="C:mitochondrial large ribosomal subunit"/>
    <property type="evidence" value="ECO:0007669"/>
    <property type="project" value="TreeGrafter"/>
</dbReference>
<evidence type="ECO:0000259" key="1">
    <source>
        <dbReference type="Pfam" id="PF00472"/>
    </source>
</evidence>
<dbReference type="Proteomes" id="UP000290900">
    <property type="component" value="Unassembled WGS sequence"/>
</dbReference>
<dbReference type="Pfam" id="PF00472">
    <property type="entry name" value="RF-1"/>
    <property type="match status" value="1"/>
</dbReference>
<dbReference type="STRING" id="13370.A0A448YRN5"/>
<accession>A0A448YRN5</accession>
<dbReference type="GO" id="GO:0004045">
    <property type="term" value="F:peptidyl-tRNA hydrolase activity"/>
    <property type="evidence" value="ECO:0007669"/>
    <property type="project" value="TreeGrafter"/>
</dbReference>
<sequence>MLRCIVPIPRKIGTTHLVRYLSISKTEGPPSAEKWIANFHPDRNLLKHFDVSYAHSSGKGGQHVNTTDSKAQIKMPAALWFKSRGEWISEIVFDELMNNYNDRDSPAIKRFPYFTSHGDVLVESQKTRYRDLNLQDCLNKFVLAVKQCGQPKQEIDKETEKTWQRYRKRDNEQRLHKKKQQKVKKQFRGHIKLDDM</sequence>
<keyword evidence="3" id="KW-1185">Reference proteome</keyword>
<dbReference type="SUPFAM" id="SSF110916">
    <property type="entry name" value="Peptidyl-tRNA hydrolase domain-like"/>
    <property type="match status" value="1"/>
</dbReference>
<feature type="domain" description="Prokaryotic-type class I peptide chain release factors" evidence="1">
    <location>
        <begin position="48"/>
        <end position="185"/>
    </location>
</feature>
<proteinExistence type="predicted"/>
<dbReference type="PANTHER" id="PTHR11075">
    <property type="entry name" value="PEPTIDE CHAIN RELEASE FACTOR"/>
    <property type="match status" value="1"/>
</dbReference>
<gene>
    <name evidence="2" type="ORF">BRENAR_LOCUS4296</name>
</gene>
<dbReference type="GO" id="GO:0016150">
    <property type="term" value="F:translation release factor activity, codon nonspecific"/>
    <property type="evidence" value="ECO:0007669"/>
    <property type="project" value="TreeGrafter"/>
</dbReference>